<dbReference type="CDD" id="cd17346">
    <property type="entry name" value="MFS_DtpA_like"/>
    <property type="match status" value="1"/>
</dbReference>
<keyword evidence="7 10" id="KW-0653">Protein transport</keyword>
<dbReference type="AlphaFoldDB" id="A0A0H3DT93"/>
<feature type="domain" description="Major facilitator superfamily (MFS) profile" evidence="11">
    <location>
        <begin position="22"/>
        <end position="484"/>
    </location>
</feature>
<dbReference type="InterPro" id="IPR050171">
    <property type="entry name" value="MFS_Transporters"/>
</dbReference>
<organism evidence="12 13">
    <name type="scientific">Edwardsiella tarda (strain FL6-60)</name>
    <dbReference type="NCBI Taxonomy" id="718251"/>
    <lineage>
        <taxon>Bacteria</taxon>
        <taxon>Pseudomonadati</taxon>
        <taxon>Pseudomonadota</taxon>
        <taxon>Gammaproteobacteria</taxon>
        <taxon>Enterobacterales</taxon>
        <taxon>Hafniaceae</taxon>
        <taxon>Edwardsiella</taxon>
    </lineage>
</organism>
<gene>
    <name evidence="10 12" type="primary">dtpA</name>
    <name evidence="12" type="ordered locus">ETAF_1530</name>
</gene>
<feature type="transmembrane region" description="Helical" evidence="10">
    <location>
        <begin position="386"/>
        <end position="411"/>
    </location>
</feature>
<dbReference type="InterPro" id="IPR020846">
    <property type="entry name" value="MFS_dom"/>
</dbReference>
<dbReference type="GO" id="GO:0015333">
    <property type="term" value="F:peptide:proton symporter activity"/>
    <property type="evidence" value="ECO:0007669"/>
    <property type="project" value="UniProtKB-UniRule"/>
</dbReference>
<reference evidence="13" key="1">
    <citation type="submission" date="2010-08" db="EMBL/GenBank/DDBJ databases">
        <title>Genome comparisons of Edwardsiella bacteria analysed using deep sequencing technology.</title>
        <authorList>
            <person name="van Soest J.J."/>
            <person name="Henkel C.V."/>
            <person name="Jansen H.J."/>
            <person name="van den Hondel C.A.M.J.J."/>
            <person name="Bloemberg G.V."/>
            <person name="Meijer A.H."/>
            <person name="Spaink H.P."/>
        </authorList>
    </citation>
    <scope>NUCLEOTIDE SEQUENCE [LARGE SCALE GENOMIC DNA]</scope>
    <source>
        <strain evidence="13">FL6-60</strain>
    </source>
</reference>
<evidence type="ECO:0000256" key="1">
    <source>
        <dbReference type="ARBA" id="ARBA00004651"/>
    </source>
</evidence>
<dbReference type="HAMAP" id="MF_01878">
    <property type="entry name" value="PTR2_DtpA_subfam"/>
    <property type="match status" value="1"/>
</dbReference>
<feature type="transmembrane region" description="Helical" evidence="10">
    <location>
        <begin position="152"/>
        <end position="173"/>
    </location>
</feature>
<dbReference type="PROSITE" id="PS01023">
    <property type="entry name" value="PTR2_2"/>
    <property type="match status" value="1"/>
</dbReference>
<comment type="function">
    <text evidence="10">Proton-dependent permease that transports di- and tripeptides.</text>
</comment>
<dbReference type="GO" id="GO:0042937">
    <property type="term" value="F:tripeptide transmembrane transporter activity"/>
    <property type="evidence" value="ECO:0007669"/>
    <property type="project" value="UniProtKB-UniRule"/>
</dbReference>
<feature type="transmembrane region" description="Helical" evidence="10">
    <location>
        <begin position="455"/>
        <end position="478"/>
    </location>
</feature>
<evidence type="ECO:0000256" key="8">
    <source>
        <dbReference type="ARBA" id="ARBA00022989"/>
    </source>
</evidence>
<dbReference type="PROSITE" id="PS50850">
    <property type="entry name" value="MFS"/>
    <property type="match status" value="1"/>
</dbReference>
<dbReference type="SUPFAM" id="SSF103473">
    <property type="entry name" value="MFS general substrate transporter"/>
    <property type="match status" value="1"/>
</dbReference>
<proteinExistence type="inferred from homology"/>
<keyword evidence="5 10" id="KW-0812">Transmembrane</keyword>
<feature type="transmembrane region" description="Helical" evidence="10">
    <location>
        <begin position="273"/>
        <end position="292"/>
    </location>
</feature>
<accession>A0A0H3DT93</accession>
<evidence type="ECO:0000256" key="7">
    <source>
        <dbReference type="ARBA" id="ARBA00022927"/>
    </source>
</evidence>
<feature type="transmembrane region" description="Helical" evidence="10">
    <location>
        <begin position="244"/>
        <end position="261"/>
    </location>
</feature>
<evidence type="ECO:0000313" key="12">
    <source>
        <dbReference type="EMBL" id="ADM41638.1"/>
    </source>
</evidence>
<name>A0A0H3DT93_EDWTF</name>
<feature type="transmembrane region" description="Helical" evidence="10">
    <location>
        <begin position="221"/>
        <end position="238"/>
    </location>
</feature>
<evidence type="ECO:0000256" key="9">
    <source>
        <dbReference type="ARBA" id="ARBA00023136"/>
    </source>
</evidence>
<dbReference type="SMR" id="A0A0H3DT93"/>
<comment type="subcellular location">
    <subcellularLocation>
        <location evidence="10">Cell inner membrane</location>
        <topology evidence="10">Multi-pass membrane protein</topology>
    </subcellularLocation>
    <subcellularLocation>
        <location evidence="1">Cell membrane</location>
        <topology evidence="1">Multi-pass membrane protein</topology>
    </subcellularLocation>
</comment>
<keyword evidence="4 10" id="KW-0997">Cell inner membrane</keyword>
<dbReference type="PANTHER" id="PTHR23517:SF15">
    <property type="entry name" value="PROTON-DEPENDENT OLIGOPEPTIDE FAMILY TRANSPORT PROTEIN"/>
    <property type="match status" value="1"/>
</dbReference>
<dbReference type="InterPro" id="IPR000109">
    <property type="entry name" value="POT_fam"/>
</dbReference>
<dbReference type="FunFam" id="1.20.1250.20:FF:000017">
    <property type="entry name" value="Dipeptide and tripeptide permease A"/>
    <property type="match status" value="1"/>
</dbReference>
<reference evidence="12 13" key="2">
    <citation type="journal article" date="2011" name="BMC Immunol.">
        <title>Comparison of static immersion and intravenous injection systems for exposure of zebrafish embryos to the natural pathogen Edwardsiella tarda.</title>
        <authorList>
            <person name="van Soest J.J."/>
            <person name="Stockhammer O.W."/>
            <person name="Ordas A."/>
            <person name="Bloemberg G.V."/>
            <person name="Spaink H.P."/>
            <person name="Meijer A.H."/>
        </authorList>
    </citation>
    <scope>NUCLEOTIDE SEQUENCE [LARGE SCALE GENOMIC DNA]</scope>
    <source>
        <strain evidence="12 13">FL6-60</strain>
    </source>
</reference>
<feature type="transmembrane region" description="Helical" evidence="10">
    <location>
        <begin position="353"/>
        <end position="374"/>
    </location>
</feature>
<dbReference type="InterPro" id="IPR018456">
    <property type="entry name" value="PTR2_symporter_CS"/>
</dbReference>
<dbReference type="KEGG" id="etd:ETAF_1530"/>
<keyword evidence="2 10" id="KW-0813">Transport</keyword>
<keyword evidence="13" id="KW-1185">Reference proteome</keyword>
<dbReference type="Gene3D" id="1.20.1250.20">
    <property type="entry name" value="MFS general substrate transporter like domains"/>
    <property type="match status" value="1"/>
</dbReference>
<evidence type="ECO:0000256" key="6">
    <source>
        <dbReference type="ARBA" id="ARBA00022856"/>
    </source>
</evidence>
<dbReference type="GO" id="GO:0035443">
    <property type="term" value="P:tripeptide transmembrane transport"/>
    <property type="evidence" value="ECO:0007669"/>
    <property type="project" value="UniProtKB-ARBA"/>
</dbReference>
<dbReference type="Proteomes" id="UP000002230">
    <property type="component" value="Chromosome"/>
</dbReference>
<protein>
    <recommendedName>
        <fullName evidence="10">Dipeptide and tripeptide permease A</fullName>
    </recommendedName>
</protein>
<keyword evidence="3 10" id="KW-1003">Cell membrane</keyword>
<dbReference type="InterPro" id="IPR036259">
    <property type="entry name" value="MFS_trans_sf"/>
</dbReference>
<sequence>MSNANNNQPENVSLNAFKQPRAFYLIFSIELWERFGYYGLQGIMAVYLVKMLGMTEADSITLFSSFSALVYGFVAIGGWLGDKVLGAKRVIMLGALVLAIGYAFVAYSGHDLSLVYVGMATIAVGNGLFKANPSSLLSTCYEKNDPRLDGAFTMYYMSVNIGSFFSMLATPWLAARFGWSVAFSLSVVGMLITLVNFMMCRRWVKDQGSKPDFAPLQVGKLMMTLVGVVILVAISTWLLHNQTIARWALAIISAGIILIFAKETFALQGGARRKMIVAFLLMLEAVVFFVLYSQMPTSLNFFAIHNVEHSIFGIAFEPEQYQALNPFWIMVASPILAAIYNKMGDRLPMPHKFAIGMVLCSGAFLVLPWGASFANEAGIVSVNWLILSYALQSIGELMISGLGLAMVAQLVPQRLMGFIMGSWFLTTAAAALIAGKVAALTAVPGGEVADPHASLAIYSHVFMQIGLATAVIAVLMLLTAPKLNRMTLGD</sequence>
<dbReference type="PATRIC" id="fig|718251.5.peg.1583"/>
<dbReference type="InterPro" id="IPR023517">
    <property type="entry name" value="AA/pep_transptr_DtpA"/>
</dbReference>
<evidence type="ECO:0000256" key="4">
    <source>
        <dbReference type="ARBA" id="ARBA00022519"/>
    </source>
</evidence>
<evidence type="ECO:0000256" key="3">
    <source>
        <dbReference type="ARBA" id="ARBA00022475"/>
    </source>
</evidence>
<evidence type="ECO:0000259" key="11">
    <source>
        <dbReference type="PROSITE" id="PS50850"/>
    </source>
</evidence>
<dbReference type="PROSITE" id="PS01022">
    <property type="entry name" value="PTR2_1"/>
    <property type="match status" value="1"/>
</dbReference>
<dbReference type="Pfam" id="PF00854">
    <property type="entry name" value="PTR2"/>
    <property type="match status" value="1"/>
</dbReference>
<comment type="caution">
    <text evidence="10">Lacks conserved residue(s) required for the propagation of feature annotation.</text>
</comment>
<feature type="transmembrane region" description="Helical" evidence="10">
    <location>
        <begin position="90"/>
        <end position="107"/>
    </location>
</feature>
<evidence type="ECO:0000256" key="2">
    <source>
        <dbReference type="ARBA" id="ARBA00022448"/>
    </source>
</evidence>
<dbReference type="NCBIfam" id="TIGR00924">
    <property type="entry name" value="yjdL_sub1_fam"/>
    <property type="match status" value="1"/>
</dbReference>
<keyword evidence="9 10" id="KW-0472">Membrane</keyword>
<dbReference type="EMBL" id="CP002154">
    <property type="protein sequence ID" value="ADM41638.1"/>
    <property type="molecule type" value="Genomic_DNA"/>
</dbReference>
<dbReference type="PANTHER" id="PTHR23517">
    <property type="entry name" value="RESISTANCE PROTEIN MDTM, PUTATIVE-RELATED-RELATED"/>
    <property type="match status" value="1"/>
</dbReference>
<dbReference type="GO" id="GO:0005886">
    <property type="term" value="C:plasma membrane"/>
    <property type="evidence" value="ECO:0007669"/>
    <property type="project" value="UniProtKB-SubCell"/>
</dbReference>
<dbReference type="InterPro" id="IPR005279">
    <property type="entry name" value="Dipep/tripep_permease"/>
</dbReference>
<dbReference type="GO" id="GO:0071916">
    <property type="term" value="F:dipeptide transmembrane transporter activity"/>
    <property type="evidence" value="ECO:0007669"/>
    <property type="project" value="UniProtKB-UniRule"/>
</dbReference>
<feature type="transmembrane region" description="Helical" evidence="10">
    <location>
        <begin position="113"/>
        <end position="131"/>
    </location>
</feature>
<evidence type="ECO:0000256" key="5">
    <source>
        <dbReference type="ARBA" id="ARBA00022692"/>
    </source>
</evidence>
<feature type="transmembrane region" description="Helical" evidence="10">
    <location>
        <begin position="179"/>
        <end position="200"/>
    </location>
</feature>
<evidence type="ECO:0000256" key="10">
    <source>
        <dbReference type="HAMAP-Rule" id="MF_01878"/>
    </source>
</evidence>
<feature type="transmembrane region" description="Helical" evidence="10">
    <location>
        <begin position="423"/>
        <end position="443"/>
    </location>
</feature>
<dbReference type="HOGENOM" id="CLU_004790_0_0_6"/>
<evidence type="ECO:0000313" key="13">
    <source>
        <dbReference type="Proteomes" id="UP000002230"/>
    </source>
</evidence>
<keyword evidence="6 10" id="KW-0571">Peptide transport</keyword>
<dbReference type="GO" id="GO:0015031">
    <property type="term" value="P:protein transport"/>
    <property type="evidence" value="ECO:0007669"/>
    <property type="project" value="UniProtKB-KW"/>
</dbReference>
<feature type="transmembrane region" description="Helical" evidence="10">
    <location>
        <begin position="323"/>
        <end position="341"/>
    </location>
</feature>
<dbReference type="NCBIfam" id="NF007137">
    <property type="entry name" value="PRK09584.1"/>
    <property type="match status" value="1"/>
</dbReference>
<keyword evidence="8 10" id="KW-1133">Transmembrane helix</keyword>
<comment type="similarity">
    <text evidence="10">Belongs to the major facilitator superfamily. Proton-dependent oligopeptide transporter (POT/PTR) (TC 2.A.17) family. DtpA subfamily.</text>
</comment>
<feature type="transmembrane region" description="Helical" evidence="10">
    <location>
        <begin position="60"/>
        <end position="81"/>
    </location>
</feature>